<evidence type="ECO:0000256" key="10">
    <source>
        <dbReference type="SAM" id="Coils"/>
    </source>
</evidence>
<dbReference type="PANTHER" id="PTHR11059:SF0">
    <property type="entry name" value="DNA REPAIR PROTEIN RECN"/>
    <property type="match status" value="1"/>
</dbReference>
<dbReference type="GO" id="GO:0009432">
    <property type="term" value="P:SOS response"/>
    <property type="evidence" value="ECO:0007669"/>
    <property type="project" value="TreeGrafter"/>
</dbReference>
<dbReference type="FunFam" id="3.40.50.300:FF:000356">
    <property type="entry name" value="DNA repair protein RecN"/>
    <property type="match status" value="1"/>
</dbReference>
<dbReference type="GO" id="GO:0006281">
    <property type="term" value="P:DNA repair"/>
    <property type="evidence" value="ECO:0007669"/>
    <property type="project" value="UniProtKB-KW"/>
</dbReference>
<keyword evidence="5 9" id="KW-0227">DNA damage</keyword>
<keyword evidence="10" id="KW-0175">Coiled coil</keyword>
<protein>
    <recommendedName>
        <fullName evidence="3 9">DNA repair protein RecN</fullName>
    </recommendedName>
    <alternativeName>
        <fullName evidence="8 9">Recombination protein N</fullName>
    </alternativeName>
</protein>
<evidence type="ECO:0000256" key="4">
    <source>
        <dbReference type="ARBA" id="ARBA00022741"/>
    </source>
</evidence>
<dbReference type="PANTHER" id="PTHR11059">
    <property type="entry name" value="DNA REPAIR PROTEIN RECN"/>
    <property type="match status" value="1"/>
</dbReference>
<keyword evidence="7 9" id="KW-0234">DNA repair</keyword>
<dbReference type="NCBIfam" id="NF008121">
    <property type="entry name" value="PRK10869.1"/>
    <property type="match status" value="1"/>
</dbReference>
<dbReference type="NCBIfam" id="TIGR00634">
    <property type="entry name" value="recN"/>
    <property type="match status" value="1"/>
</dbReference>
<dbReference type="KEGG" id="txa:HQN79_05010"/>
<feature type="domain" description="RecF/RecN/SMC N-terminal" evidence="11">
    <location>
        <begin position="2"/>
        <end position="506"/>
    </location>
</feature>
<evidence type="ECO:0000256" key="6">
    <source>
        <dbReference type="ARBA" id="ARBA00022840"/>
    </source>
</evidence>
<dbReference type="Proteomes" id="UP000504724">
    <property type="component" value="Chromosome"/>
</dbReference>
<evidence type="ECO:0000256" key="9">
    <source>
        <dbReference type="PIRNR" id="PIRNR003128"/>
    </source>
</evidence>
<dbReference type="PIRSF" id="PIRSF003128">
    <property type="entry name" value="RecN"/>
    <property type="match status" value="1"/>
</dbReference>
<feature type="coiled-coil region" evidence="10">
    <location>
        <begin position="327"/>
        <end position="354"/>
    </location>
</feature>
<comment type="function">
    <text evidence="1 9">May be involved in recombinational repair of damaged DNA.</text>
</comment>
<keyword evidence="4" id="KW-0547">Nucleotide-binding</keyword>
<dbReference type="RefSeq" id="WP_173284658.1">
    <property type="nucleotide sequence ID" value="NZ_CP054020.1"/>
</dbReference>
<dbReference type="Pfam" id="PF02463">
    <property type="entry name" value="SMC_N"/>
    <property type="match status" value="1"/>
</dbReference>
<dbReference type="Gene3D" id="3.40.50.300">
    <property type="entry name" value="P-loop containing nucleotide triphosphate hydrolases"/>
    <property type="match status" value="2"/>
</dbReference>
<evidence type="ECO:0000256" key="8">
    <source>
        <dbReference type="ARBA" id="ARBA00033408"/>
    </source>
</evidence>
<dbReference type="EMBL" id="CP054020">
    <property type="protein sequence ID" value="QKI88974.1"/>
    <property type="molecule type" value="Genomic_DNA"/>
</dbReference>
<organism evidence="12 13">
    <name type="scientific">Thiomicrorhabdus xiamenensis</name>
    <dbReference type="NCBI Taxonomy" id="2739063"/>
    <lineage>
        <taxon>Bacteria</taxon>
        <taxon>Pseudomonadati</taxon>
        <taxon>Pseudomonadota</taxon>
        <taxon>Gammaproteobacteria</taxon>
        <taxon>Thiotrichales</taxon>
        <taxon>Piscirickettsiaceae</taxon>
        <taxon>Thiomicrorhabdus</taxon>
    </lineage>
</organism>
<dbReference type="GO" id="GO:0005524">
    <property type="term" value="F:ATP binding"/>
    <property type="evidence" value="ECO:0007669"/>
    <property type="project" value="UniProtKB-KW"/>
</dbReference>
<dbReference type="GO" id="GO:0006310">
    <property type="term" value="P:DNA recombination"/>
    <property type="evidence" value="ECO:0007669"/>
    <property type="project" value="InterPro"/>
</dbReference>
<evidence type="ECO:0000256" key="5">
    <source>
        <dbReference type="ARBA" id="ARBA00022763"/>
    </source>
</evidence>
<dbReference type="SUPFAM" id="SSF52540">
    <property type="entry name" value="P-loop containing nucleoside triphosphate hydrolases"/>
    <property type="match status" value="2"/>
</dbReference>
<reference evidence="12 13" key="1">
    <citation type="submission" date="2020-05" db="EMBL/GenBank/DDBJ databases">
        <title>Thiomicrorhabdus sediminis sp.nov. and Thiomicrorhabdus xiamenensis sp.nov., novel sulfur-oxidizing bacteria isolated from coastal sediment.</title>
        <authorList>
            <person name="Liu X."/>
        </authorList>
    </citation>
    <scope>NUCLEOTIDE SEQUENCE [LARGE SCALE GENOMIC DNA]</scope>
    <source>
        <strain evidence="12 13">G2</strain>
    </source>
</reference>
<evidence type="ECO:0000256" key="1">
    <source>
        <dbReference type="ARBA" id="ARBA00003618"/>
    </source>
</evidence>
<dbReference type="AlphaFoldDB" id="A0A7D4NL93"/>
<evidence type="ECO:0000313" key="12">
    <source>
        <dbReference type="EMBL" id="QKI88974.1"/>
    </source>
</evidence>
<comment type="similarity">
    <text evidence="2 9">Belongs to the RecN family.</text>
</comment>
<keyword evidence="13" id="KW-1185">Reference proteome</keyword>
<evidence type="ECO:0000313" key="13">
    <source>
        <dbReference type="Proteomes" id="UP000504724"/>
    </source>
</evidence>
<feature type="coiled-coil region" evidence="10">
    <location>
        <begin position="265"/>
        <end position="292"/>
    </location>
</feature>
<dbReference type="InterPro" id="IPR004604">
    <property type="entry name" value="DNA_recomb/repair_RecN"/>
</dbReference>
<dbReference type="InterPro" id="IPR027417">
    <property type="entry name" value="P-loop_NTPase"/>
</dbReference>
<evidence type="ECO:0000256" key="3">
    <source>
        <dbReference type="ARBA" id="ARBA00021315"/>
    </source>
</evidence>
<proteinExistence type="inferred from homology"/>
<dbReference type="CDD" id="cd03241">
    <property type="entry name" value="ABC_RecN"/>
    <property type="match status" value="2"/>
</dbReference>
<gene>
    <name evidence="12" type="primary">recN</name>
    <name evidence="12" type="ORF">HQN79_05010</name>
</gene>
<keyword evidence="6" id="KW-0067">ATP-binding</keyword>
<evidence type="ECO:0000256" key="7">
    <source>
        <dbReference type="ARBA" id="ARBA00023204"/>
    </source>
</evidence>
<dbReference type="FunFam" id="3.40.50.300:FF:000319">
    <property type="entry name" value="DNA repair protein RecN"/>
    <property type="match status" value="1"/>
</dbReference>
<accession>A0A7D4NL93</accession>
<evidence type="ECO:0000259" key="11">
    <source>
        <dbReference type="Pfam" id="PF02463"/>
    </source>
</evidence>
<dbReference type="InterPro" id="IPR003395">
    <property type="entry name" value="RecF/RecN/SMC_N"/>
</dbReference>
<name>A0A7D4NL93_9GAMM</name>
<sequence>MLSELSIQNLALIEKLNLNFSNGFSSLTGETGAGKSILLDALGLTLGERADSSLVRHGSKRADISAAFDLSQLPHVQLWLQENELDDETSCLLRRTVTAEGRSKAYINGIPVAVAQLKTLSNQLIDIHGQHEHQSLLHSGKQLALLDAFAAHTELFEQTRDSFKQWKSLQQQLSALEQQQQDFQSRLELLSFQQQEFAELSPLDDEFEELELQQNQLSHASEIKRRGLSAYDHLEVEQGASDQINHAIHQLEEVVAFCPQFEAPLAQLNSALIEIQEAAAEIQTTAENIELDPNQLEAVEERLSALFSIAKKYMIEPSQLPQKQQQIEEALNTLQHSGESLEQLRHEIKQQEADFYEKAHKLRASRQKAAKKLSRQITEGMQELGMANGVFEVMLDASKTPAQTGVDQIDFKVSANKGQPIQPLAKVASGGELSRISLAIQVATAEVAQLPTLIFDEVDVGIGGGIAEVVGEKMRQLGQHKQILSITHLAQVAAHGNHHFKIAKSTRAEMTHTEVNHLDPSQRIEELARMLGGMKITEQTQKMAQEMLSQAQEK</sequence>
<dbReference type="GO" id="GO:0043590">
    <property type="term" value="C:bacterial nucleoid"/>
    <property type="evidence" value="ECO:0007669"/>
    <property type="project" value="TreeGrafter"/>
</dbReference>
<evidence type="ECO:0000256" key="2">
    <source>
        <dbReference type="ARBA" id="ARBA00009441"/>
    </source>
</evidence>